<keyword evidence="6 14" id="KW-0547">Nucleotide-binding</keyword>
<evidence type="ECO:0000256" key="15">
    <source>
        <dbReference type="SAM" id="Coils"/>
    </source>
</evidence>
<protein>
    <recommendedName>
        <fullName evidence="14">Alanine--tRNA ligase</fullName>
        <ecNumber evidence="14">6.1.1.7</ecNumber>
    </recommendedName>
    <alternativeName>
        <fullName evidence="14">Alanyl-tRNA synthetase</fullName>
        <shortName evidence="14">AlaRS</shortName>
    </alternativeName>
</protein>
<dbReference type="Pfam" id="PF07973">
    <property type="entry name" value="tRNA_SAD"/>
    <property type="match status" value="1"/>
</dbReference>
<feature type="binding site" evidence="14">
    <location>
        <position position="667"/>
    </location>
    <ligand>
        <name>Zn(2+)</name>
        <dbReference type="ChEBI" id="CHEBI:29105"/>
    </ligand>
</feature>
<dbReference type="FunFam" id="3.30.54.20:FF:000001">
    <property type="entry name" value="Alanine--tRNA ligase"/>
    <property type="match status" value="1"/>
</dbReference>
<evidence type="ECO:0000256" key="2">
    <source>
        <dbReference type="ARBA" id="ARBA00008226"/>
    </source>
</evidence>
<evidence type="ECO:0000259" key="16">
    <source>
        <dbReference type="PROSITE" id="PS50006"/>
    </source>
</evidence>
<evidence type="ECO:0000256" key="5">
    <source>
        <dbReference type="ARBA" id="ARBA00022723"/>
    </source>
</evidence>
<dbReference type="FunFam" id="3.10.310.40:FF:000001">
    <property type="entry name" value="Alanine--tRNA ligase"/>
    <property type="match status" value="1"/>
</dbReference>
<dbReference type="Pfam" id="PF02272">
    <property type="entry name" value="DHHA1"/>
    <property type="match status" value="1"/>
</dbReference>
<dbReference type="GO" id="GO:0005524">
    <property type="term" value="F:ATP binding"/>
    <property type="evidence" value="ECO:0007669"/>
    <property type="project" value="UniProtKB-UniRule"/>
</dbReference>
<dbReference type="InterPro" id="IPR023033">
    <property type="entry name" value="Ala_tRNA_ligase_euk/bac"/>
</dbReference>
<dbReference type="RefSeq" id="WP_059033877.1">
    <property type="nucleotide sequence ID" value="NZ_DF977003.1"/>
</dbReference>
<dbReference type="InterPro" id="IPR009000">
    <property type="entry name" value="Transl_B-barrel_sf"/>
</dbReference>
<dbReference type="GO" id="GO:0016740">
    <property type="term" value="F:transferase activity"/>
    <property type="evidence" value="ECO:0007669"/>
    <property type="project" value="UniProtKB-ARBA"/>
</dbReference>
<dbReference type="GO" id="GO:0002161">
    <property type="term" value="F:aminoacyl-tRNA deacylase activity"/>
    <property type="evidence" value="ECO:0007669"/>
    <property type="project" value="TreeGrafter"/>
</dbReference>
<comment type="catalytic activity">
    <reaction evidence="13 14">
        <text>tRNA(Ala) + L-alanine + ATP = L-alanyl-tRNA(Ala) + AMP + diphosphate</text>
        <dbReference type="Rhea" id="RHEA:12540"/>
        <dbReference type="Rhea" id="RHEA-COMP:9657"/>
        <dbReference type="Rhea" id="RHEA-COMP:9923"/>
        <dbReference type="ChEBI" id="CHEBI:30616"/>
        <dbReference type="ChEBI" id="CHEBI:33019"/>
        <dbReference type="ChEBI" id="CHEBI:57972"/>
        <dbReference type="ChEBI" id="CHEBI:78442"/>
        <dbReference type="ChEBI" id="CHEBI:78497"/>
        <dbReference type="ChEBI" id="CHEBI:456215"/>
        <dbReference type="EC" id="6.1.1.7"/>
    </reaction>
</comment>
<accession>A0A0U9HGU3</accession>
<dbReference type="GO" id="GO:0000049">
    <property type="term" value="F:tRNA binding"/>
    <property type="evidence" value="ECO:0007669"/>
    <property type="project" value="UniProtKB-KW"/>
</dbReference>
<keyword evidence="7 14" id="KW-0862">Zinc</keyword>
<feature type="binding site" evidence="14">
    <location>
        <position position="565"/>
    </location>
    <ligand>
        <name>Zn(2+)</name>
        <dbReference type="ChEBI" id="CHEBI:29105"/>
    </ligand>
</feature>
<dbReference type="Proteomes" id="UP000062160">
    <property type="component" value="Unassembled WGS sequence"/>
</dbReference>
<evidence type="ECO:0000256" key="8">
    <source>
        <dbReference type="ARBA" id="ARBA00022840"/>
    </source>
</evidence>
<dbReference type="InterPro" id="IPR018162">
    <property type="entry name" value="Ala-tRNA-ligase_IIc_anticod-bd"/>
</dbReference>
<dbReference type="Pfam" id="PF01411">
    <property type="entry name" value="tRNA-synt_2c"/>
    <property type="match status" value="1"/>
</dbReference>
<dbReference type="FunFam" id="2.40.30.130:FF:000001">
    <property type="entry name" value="Alanine--tRNA ligase"/>
    <property type="match status" value="1"/>
</dbReference>
<dbReference type="PANTHER" id="PTHR11777">
    <property type="entry name" value="ALANYL-TRNA SYNTHETASE"/>
    <property type="match status" value="1"/>
</dbReference>
<dbReference type="PANTHER" id="PTHR11777:SF9">
    <property type="entry name" value="ALANINE--TRNA LIGASE, CYTOPLASMIC"/>
    <property type="match status" value="1"/>
</dbReference>
<dbReference type="InterPro" id="IPR045864">
    <property type="entry name" value="aa-tRNA-synth_II/BPL/LPL"/>
</dbReference>
<comment type="similarity">
    <text evidence="2 14">Belongs to the class-II aminoacyl-tRNA synthetase family.</text>
</comment>
<comment type="cofactor">
    <cofactor evidence="14">
        <name>Zn(2+)</name>
        <dbReference type="ChEBI" id="CHEBI:29105"/>
    </cofactor>
    <text evidence="14">Binds 1 zinc ion per subunit.</text>
</comment>
<keyword evidence="11 14" id="KW-0030">Aminoacyl-tRNA synthetase</keyword>
<dbReference type="SMART" id="SM00863">
    <property type="entry name" value="tRNA_SAD"/>
    <property type="match status" value="1"/>
</dbReference>
<dbReference type="GO" id="GO:0005829">
    <property type="term" value="C:cytosol"/>
    <property type="evidence" value="ECO:0007669"/>
    <property type="project" value="TreeGrafter"/>
</dbReference>
<evidence type="ECO:0000256" key="10">
    <source>
        <dbReference type="ARBA" id="ARBA00022917"/>
    </source>
</evidence>
<evidence type="ECO:0000256" key="1">
    <source>
        <dbReference type="ARBA" id="ARBA00004496"/>
    </source>
</evidence>
<keyword evidence="15" id="KW-0175">Coiled coil</keyword>
<dbReference type="PROSITE" id="PS50860">
    <property type="entry name" value="AA_TRNA_LIGASE_II_ALA"/>
    <property type="match status" value="1"/>
</dbReference>
<dbReference type="GO" id="GO:0008270">
    <property type="term" value="F:zinc ion binding"/>
    <property type="evidence" value="ECO:0007669"/>
    <property type="project" value="UniProtKB-UniRule"/>
</dbReference>
<feature type="binding site" evidence="14">
    <location>
        <position position="671"/>
    </location>
    <ligand>
        <name>Zn(2+)</name>
        <dbReference type="ChEBI" id="CHEBI:29105"/>
    </ligand>
</feature>
<evidence type="ECO:0000256" key="6">
    <source>
        <dbReference type="ARBA" id="ARBA00022741"/>
    </source>
</evidence>
<keyword evidence="9 14" id="KW-0694">RNA-binding</keyword>
<feature type="binding site" evidence="14">
    <location>
        <position position="569"/>
    </location>
    <ligand>
        <name>Zn(2+)</name>
        <dbReference type="ChEBI" id="CHEBI:29105"/>
    </ligand>
</feature>
<dbReference type="Gene3D" id="3.30.54.20">
    <property type="match status" value="1"/>
</dbReference>
<dbReference type="SUPFAM" id="SSF55186">
    <property type="entry name" value="ThrRS/AlaRS common domain"/>
    <property type="match status" value="1"/>
</dbReference>
<dbReference type="SUPFAM" id="SSF55681">
    <property type="entry name" value="Class II aaRS and biotin synthetases"/>
    <property type="match status" value="1"/>
</dbReference>
<keyword evidence="4 14" id="KW-0436">Ligase</keyword>
<dbReference type="NCBIfam" id="TIGR00344">
    <property type="entry name" value="alaS"/>
    <property type="match status" value="1"/>
</dbReference>
<dbReference type="Gene3D" id="2.40.30.130">
    <property type="match status" value="1"/>
</dbReference>
<dbReference type="PRINTS" id="PR00980">
    <property type="entry name" value="TRNASYNTHALA"/>
</dbReference>
<evidence type="ECO:0000256" key="12">
    <source>
        <dbReference type="ARBA" id="ARBA00024779"/>
    </source>
</evidence>
<comment type="subcellular location">
    <subcellularLocation>
        <location evidence="1 14">Cytoplasm</location>
    </subcellularLocation>
</comment>
<evidence type="ECO:0000313" key="19">
    <source>
        <dbReference type="Proteomes" id="UP000062160"/>
    </source>
</evidence>
<keyword evidence="5 14" id="KW-0479">Metal-binding</keyword>
<organism evidence="18">
    <name type="scientific">Tepidanaerobacter syntrophicus</name>
    <dbReference type="NCBI Taxonomy" id="224999"/>
    <lineage>
        <taxon>Bacteria</taxon>
        <taxon>Bacillati</taxon>
        <taxon>Bacillota</taxon>
        <taxon>Clostridia</taxon>
        <taxon>Thermosediminibacterales</taxon>
        <taxon>Tepidanaerobacteraceae</taxon>
        <taxon>Tepidanaerobacter</taxon>
    </lineage>
</organism>
<dbReference type="GO" id="GO:0004813">
    <property type="term" value="F:alanine-tRNA ligase activity"/>
    <property type="evidence" value="ECO:0007669"/>
    <property type="project" value="UniProtKB-UniRule"/>
</dbReference>
<evidence type="ECO:0000256" key="3">
    <source>
        <dbReference type="ARBA" id="ARBA00022555"/>
    </source>
</evidence>
<dbReference type="InterPro" id="IPR000253">
    <property type="entry name" value="FHA_dom"/>
</dbReference>
<dbReference type="PROSITE" id="PS50006">
    <property type="entry name" value="FHA_DOMAIN"/>
    <property type="match status" value="1"/>
</dbReference>
<dbReference type="InterPro" id="IPR018164">
    <property type="entry name" value="Ala-tRNA-synth_IIc_N"/>
</dbReference>
<dbReference type="GO" id="GO:0140096">
    <property type="term" value="F:catalytic activity, acting on a protein"/>
    <property type="evidence" value="ECO:0007669"/>
    <property type="project" value="UniProtKB-ARBA"/>
</dbReference>
<gene>
    <name evidence="14" type="primary">alaS</name>
    <name evidence="18" type="ORF">TSYNT_9356</name>
</gene>
<dbReference type="SUPFAM" id="SSF50447">
    <property type="entry name" value="Translation proteins"/>
    <property type="match status" value="1"/>
</dbReference>
<evidence type="ECO:0000256" key="11">
    <source>
        <dbReference type="ARBA" id="ARBA00023146"/>
    </source>
</evidence>
<keyword evidence="10 14" id="KW-0648">Protein biosynthesis</keyword>
<keyword evidence="3 14" id="KW-0820">tRNA-binding</keyword>
<dbReference type="AlphaFoldDB" id="A0A0U9HGU3"/>
<dbReference type="InterPro" id="IPR012947">
    <property type="entry name" value="tRNA_SAD"/>
</dbReference>
<dbReference type="Gene3D" id="6.10.250.550">
    <property type="match status" value="1"/>
</dbReference>
<dbReference type="InterPro" id="IPR018163">
    <property type="entry name" value="Thr/Ala-tRNA-synth_IIc_edit"/>
</dbReference>
<evidence type="ECO:0000259" key="17">
    <source>
        <dbReference type="PROSITE" id="PS50860"/>
    </source>
</evidence>
<name>A0A0U9HGU3_9FIRM</name>
<dbReference type="OrthoDB" id="9803884at2"/>
<sequence>MMSSNEIREKFLSYFESKGHTRVESSSLVPQNDPTLLFTNAGMNQFKDVFLGLKTLPYKRAVSCQKCVRAGGKHNDLESVGRTARHHTFFEMLGNFSFGDYFKKEAIAYAWEFLTDVLKLPKDQLWVSVFKEDEEAFQLWQAYLPKERIVRLGEKDNFWSMGETGPCGPCSEIYIDRGIEHKCDAEECALGKCDCDRWRELWNLVFMQYNRDENGVMTPLPKPSIDTGMGLERIATVMQGVYSNYDTDLLRPLITFIEDMTKKEYKDNEQGFAFRVIADHSRAITFLISDGVIPGNEGRNYVLRRIIRRAARYGKELGLNEPFLYKVVPKVVELMKDAYPELEKNMPYIQKVVKAEEKKFLETLNDGLRILRENIEDLLKENKKEIPGNIAFVLYDTYGFPIDLTCDIAQENGMKVDIKTFEELMNKQREKAKAARKSEYEIDELASVLSPLAPTAFVGYENFETESQVQFILAGKAAVEKCDDTKQDVIVVLDKTPFYAESGGQVGDTGVIENKDFLFKVTDTQKTPDGKIYHRGRIERGSVSIGEKVTAKIDVERRLNISRNHSATHLLHKALKEVLGEHVNQSGSLVDEHKLRFDFSHFSSLTPDEIRQVEFKVNHVILKNLPVSIYQTTLREAREQGVIALFNEKYQENVRVVCFGDYSKELCGGTHVKSTGEIGLFKIISESSVGSGLRRIEGVCGFNLMNYLYENLEILDKASKLLKTSPEELLKKIDELTGQLKEQERMLESLKQQLANSEVEEIVQKVKPVNGINVISARANAKSIDDLRMMVDTLRQKIKTGIIVLGSCSDNKVLFVVGVTDDLTKKGYNAGEIIKKVAKIAGGGGGGRPDFAQAGGKNPDKLDEALNAVFAIIEELQNKI</sequence>
<dbReference type="InterPro" id="IPR002318">
    <property type="entry name" value="Ala-tRNA-lgiase_IIc"/>
</dbReference>
<dbReference type="Gene3D" id="3.10.310.40">
    <property type="match status" value="1"/>
</dbReference>
<dbReference type="SUPFAM" id="SSF101353">
    <property type="entry name" value="Putative anticodon-binding domain of alanyl-tRNA synthetase (AlaRS)"/>
    <property type="match status" value="1"/>
</dbReference>
<dbReference type="EMBL" id="DF977003">
    <property type="protein sequence ID" value="GAQ26098.1"/>
    <property type="molecule type" value="Genomic_DNA"/>
</dbReference>
<evidence type="ECO:0000313" key="18">
    <source>
        <dbReference type="EMBL" id="GAQ26098.1"/>
    </source>
</evidence>
<dbReference type="FunFam" id="3.30.980.10:FF:000004">
    <property type="entry name" value="Alanine--tRNA ligase, cytoplasmic"/>
    <property type="match status" value="1"/>
</dbReference>
<dbReference type="HAMAP" id="MF_00036_B">
    <property type="entry name" value="Ala_tRNA_synth_B"/>
    <property type="match status" value="1"/>
</dbReference>
<reference evidence="18" key="1">
    <citation type="journal article" date="2016" name="Genome Announc.">
        <title>Draft Genome Sequence of the Syntrophic Lactate-Degrading Bacterium Tepidanaerobacter syntrophicus JLT.</title>
        <authorList>
            <person name="Matsuura N."/>
            <person name="Ohashi A."/>
            <person name="Tourlousse D.M."/>
            <person name="Sekiguchi Y."/>
        </authorList>
    </citation>
    <scope>NUCLEOTIDE SEQUENCE [LARGE SCALE GENOMIC DNA]</scope>
    <source>
        <strain evidence="18">JL</strain>
    </source>
</reference>
<dbReference type="InterPro" id="IPR018165">
    <property type="entry name" value="Ala-tRNA-synth_IIc_core"/>
</dbReference>
<dbReference type="InterPro" id="IPR050058">
    <property type="entry name" value="Ala-tRNA_ligase"/>
</dbReference>
<comment type="function">
    <text evidence="12 14">Catalyzes the attachment of alanine to tRNA(Ala) in a two-step reaction: alanine is first activated by ATP to form Ala-AMP and then transferred to the acceptor end of tRNA(Ala). Also edits incorrectly charged Ser-tRNA(Ala) and Gly-tRNA(Ala) via its editing domain.</text>
</comment>
<feature type="coiled-coil region" evidence="15">
    <location>
        <begin position="733"/>
        <end position="760"/>
    </location>
</feature>
<dbReference type="GO" id="GO:0006419">
    <property type="term" value="P:alanyl-tRNA aminoacylation"/>
    <property type="evidence" value="ECO:0007669"/>
    <property type="project" value="UniProtKB-UniRule"/>
</dbReference>
<evidence type="ECO:0000256" key="9">
    <source>
        <dbReference type="ARBA" id="ARBA00022884"/>
    </source>
</evidence>
<keyword evidence="19" id="KW-1185">Reference proteome</keyword>
<keyword evidence="8 14" id="KW-0067">ATP-binding</keyword>
<evidence type="ECO:0000256" key="13">
    <source>
        <dbReference type="ARBA" id="ARBA00048300"/>
    </source>
</evidence>
<feature type="domain" description="Alanyl-transfer RNA synthetases family profile" evidence="17">
    <location>
        <begin position="2"/>
        <end position="710"/>
    </location>
</feature>
<dbReference type="Gene3D" id="3.30.980.10">
    <property type="entry name" value="Threonyl-trna Synthetase, Chain A, domain 2"/>
    <property type="match status" value="1"/>
</dbReference>
<dbReference type="InterPro" id="IPR003156">
    <property type="entry name" value="DHHA1_dom"/>
</dbReference>
<proteinExistence type="inferred from homology"/>
<evidence type="ECO:0000256" key="14">
    <source>
        <dbReference type="HAMAP-Rule" id="MF_00036"/>
    </source>
</evidence>
<dbReference type="Gene3D" id="3.30.930.10">
    <property type="entry name" value="Bira Bifunctional Protein, Domain 2"/>
    <property type="match status" value="1"/>
</dbReference>
<keyword evidence="14" id="KW-0963">Cytoplasm</keyword>
<dbReference type="CDD" id="cd00673">
    <property type="entry name" value="AlaRS_core"/>
    <property type="match status" value="1"/>
</dbReference>
<evidence type="ECO:0000256" key="4">
    <source>
        <dbReference type="ARBA" id="ARBA00022598"/>
    </source>
</evidence>
<dbReference type="EC" id="6.1.1.7" evidence="14"/>
<dbReference type="FunFam" id="3.30.930.10:FF:000004">
    <property type="entry name" value="Alanine--tRNA ligase"/>
    <property type="match status" value="1"/>
</dbReference>
<dbReference type="STRING" id="224999.GCA_001485475_02137"/>
<feature type="domain" description="FHA" evidence="16">
    <location>
        <begin position="543"/>
        <end position="595"/>
    </location>
</feature>
<evidence type="ECO:0000256" key="7">
    <source>
        <dbReference type="ARBA" id="ARBA00022833"/>
    </source>
</evidence>
<comment type="domain">
    <text evidence="14">Consists of three domains; the N-terminal catalytic domain, the editing domain and the C-terminal C-Ala domain. The editing domain removes incorrectly charged amino acids, while the C-Ala domain, along with tRNA(Ala), serves as a bridge to cooperatively bring together the editing and aminoacylation centers thus stimulating deacylation of misacylated tRNAs.</text>
</comment>